<organism evidence="1 2">
    <name type="scientific">Nocardia aurantia</name>
    <dbReference type="NCBI Taxonomy" id="2585199"/>
    <lineage>
        <taxon>Bacteria</taxon>
        <taxon>Bacillati</taxon>
        <taxon>Actinomycetota</taxon>
        <taxon>Actinomycetes</taxon>
        <taxon>Mycobacteriales</taxon>
        <taxon>Nocardiaceae</taxon>
        <taxon>Nocardia</taxon>
    </lineage>
</organism>
<name>A0A7K0DZC9_9NOCA</name>
<accession>A0A7K0DZC9</accession>
<proteinExistence type="predicted"/>
<sequence length="152" mass="16317">MIAALPPGGAALVSGVCGRLCARAENAYGQLFFLEVSPAPHCTDSGPRDSREKERDFDVKRKLIGTLFVAAASGALVAGPMVGSALADVPGWAHRQPPGPGGPGPDWGGFDRPGWADPADPFRNDWHCDRHGRWHDDEHDGWGHDDGRCRAW</sequence>
<evidence type="ECO:0000313" key="2">
    <source>
        <dbReference type="Proteomes" id="UP000431401"/>
    </source>
</evidence>
<dbReference type="Proteomes" id="UP000431401">
    <property type="component" value="Unassembled WGS sequence"/>
</dbReference>
<reference evidence="1 2" key="1">
    <citation type="submission" date="2019-10" db="EMBL/GenBank/DDBJ databases">
        <title>Nocardia macrotermitis sp. nov. and Nocardia aurantia sp. nov., isolated from the gut of fungus growing-termite Macrotermes natalensis.</title>
        <authorList>
            <person name="Benndorf R."/>
            <person name="Schwitalla J."/>
            <person name="Martin K."/>
            <person name="De Beer W."/>
            <person name="Kaster A.-K."/>
            <person name="Vollmers J."/>
            <person name="Poulsen M."/>
            <person name="Beemelmanns C."/>
        </authorList>
    </citation>
    <scope>NUCLEOTIDE SEQUENCE [LARGE SCALE GENOMIC DNA]</scope>
    <source>
        <strain evidence="1 2">RB56</strain>
    </source>
</reference>
<protein>
    <submittedName>
        <fullName evidence="1">Uncharacterized protein</fullName>
    </submittedName>
</protein>
<keyword evidence="2" id="KW-1185">Reference proteome</keyword>
<comment type="caution">
    <text evidence="1">The sequence shown here is derived from an EMBL/GenBank/DDBJ whole genome shotgun (WGS) entry which is preliminary data.</text>
</comment>
<dbReference type="EMBL" id="WEGI01000017">
    <property type="protein sequence ID" value="MQY31159.1"/>
    <property type="molecule type" value="Genomic_DNA"/>
</dbReference>
<gene>
    <name evidence="1" type="ORF">NRB56_67670</name>
</gene>
<evidence type="ECO:0000313" key="1">
    <source>
        <dbReference type="EMBL" id="MQY31159.1"/>
    </source>
</evidence>
<dbReference type="AlphaFoldDB" id="A0A7K0DZC9"/>